<reference evidence="1" key="1">
    <citation type="submission" date="2014-11" db="EMBL/GenBank/DDBJ databases">
        <authorList>
            <person name="Malar M.C."/>
            <person name="Sen D."/>
            <person name="Tripathy S."/>
        </authorList>
    </citation>
    <scope>NUCLEOTIDE SEQUENCE</scope>
    <source>
        <strain evidence="1">BDU141951</strain>
    </source>
</reference>
<comment type="caution">
    <text evidence="1">The sequence shown here is derived from an EMBL/GenBank/DDBJ whole genome shotgun (WGS) entry which is preliminary data.</text>
</comment>
<name>A0A0C1V9D7_9CYAN</name>
<accession>A0A0C1V9D7</accession>
<reference evidence="1" key="3">
    <citation type="submission" date="2020-02" db="EMBL/GenBank/DDBJ databases">
        <authorList>
            <person name="Sarangi A.N."/>
            <person name="Ghosh S."/>
            <person name="Mukherjee M."/>
            <person name="Tripathy S."/>
        </authorList>
    </citation>
    <scope>NUCLEOTIDE SEQUENCE</scope>
    <source>
        <strain evidence="1">BDU141951</strain>
    </source>
</reference>
<gene>
    <name evidence="1" type="ORF">QQ91_019160</name>
</gene>
<proteinExistence type="predicted"/>
<protein>
    <submittedName>
        <fullName evidence="1">Uncharacterized protein</fullName>
    </submittedName>
</protein>
<evidence type="ECO:0000313" key="1">
    <source>
        <dbReference type="EMBL" id="NEV69223.1"/>
    </source>
</evidence>
<dbReference type="AlphaFoldDB" id="A0A0C1V9D7"/>
<reference evidence="1" key="2">
    <citation type="journal article" date="2015" name="Genome Announc.">
        <title>Draft Genome Sequence of Filamentous Marine Cyanobacterium Lyngbya confervoides Strain BDU141951.</title>
        <authorList>
            <person name="Chandrababunaidu M.M."/>
            <person name="Sen D."/>
            <person name="Tripathy S."/>
        </authorList>
    </citation>
    <scope>NUCLEOTIDE SEQUENCE</scope>
    <source>
        <strain evidence="1">BDU141951</strain>
    </source>
</reference>
<organism evidence="1">
    <name type="scientific">Lyngbya confervoides BDU141951</name>
    <dbReference type="NCBI Taxonomy" id="1574623"/>
    <lineage>
        <taxon>Bacteria</taxon>
        <taxon>Bacillati</taxon>
        <taxon>Cyanobacteriota</taxon>
        <taxon>Cyanophyceae</taxon>
        <taxon>Oscillatoriophycideae</taxon>
        <taxon>Oscillatoriales</taxon>
        <taxon>Microcoleaceae</taxon>
        <taxon>Lyngbya</taxon>
    </lineage>
</organism>
<sequence>MDAKVLAASSAGFAIGVVATLLVGTLRMGGMMGRGGMMRGWGCSSLNQSVAPAGTTDSNTWRFLGSTRIDKT</sequence>
<dbReference type="EMBL" id="JTHE02000003">
    <property type="protein sequence ID" value="NEV69223.1"/>
    <property type="molecule type" value="Genomic_DNA"/>
</dbReference>